<dbReference type="SMART" id="SM00421">
    <property type="entry name" value="HTH_LUXR"/>
    <property type="match status" value="1"/>
</dbReference>
<protein>
    <submittedName>
        <fullName evidence="3">DNA-binding CsgD family transcriptional regulator</fullName>
    </submittedName>
</protein>
<keyword evidence="4" id="KW-1185">Reference proteome</keyword>
<dbReference type="InterPro" id="IPR039420">
    <property type="entry name" value="WalR-like"/>
</dbReference>
<evidence type="ECO:0000313" key="3">
    <source>
        <dbReference type="EMBL" id="MDR6271031.1"/>
    </source>
</evidence>
<name>A0ABU1JEZ9_9MICC</name>
<proteinExistence type="predicted"/>
<dbReference type="PROSITE" id="PS00622">
    <property type="entry name" value="HTH_LUXR_1"/>
    <property type="match status" value="1"/>
</dbReference>
<evidence type="ECO:0000259" key="2">
    <source>
        <dbReference type="PROSITE" id="PS50043"/>
    </source>
</evidence>
<dbReference type="PANTHER" id="PTHR43214">
    <property type="entry name" value="TWO-COMPONENT RESPONSE REGULATOR"/>
    <property type="match status" value="1"/>
</dbReference>
<dbReference type="Pfam" id="PF00196">
    <property type="entry name" value="GerE"/>
    <property type="match status" value="1"/>
</dbReference>
<comment type="caution">
    <text evidence="3">The sequence shown here is derived from an EMBL/GenBank/DDBJ whole genome shotgun (WGS) entry which is preliminary data.</text>
</comment>
<evidence type="ECO:0000256" key="1">
    <source>
        <dbReference type="ARBA" id="ARBA00023125"/>
    </source>
</evidence>
<reference evidence="3 4" key="1">
    <citation type="submission" date="2023-07" db="EMBL/GenBank/DDBJ databases">
        <title>Sequencing the genomes of 1000 actinobacteria strains.</title>
        <authorList>
            <person name="Klenk H.-P."/>
        </authorList>
    </citation>
    <scope>NUCLEOTIDE SEQUENCE [LARGE SCALE GENOMIC DNA]</scope>
    <source>
        <strain evidence="3 4">DSM 14555</strain>
    </source>
</reference>
<dbReference type="InterPro" id="IPR036388">
    <property type="entry name" value="WH-like_DNA-bd_sf"/>
</dbReference>
<dbReference type="RefSeq" id="WP_309800556.1">
    <property type="nucleotide sequence ID" value="NZ_BAAAHY010000006.1"/>
</dbReference>
<feature type="domain" description="HTH luxR-type" evidence="2">
    <location>
        <begin position="583"/>
        <end position="648"/>
    </location>
</feature>
<dbReference type="Proteomes" id="UP001185069">
    <property type="component" value="Unassembled WGS sequence"/>
</dbReference>
<dbReference type="PANTHER" id="PTHR43214:SF42">
    <property type="entry name" value="TRANSCRIPTIONAL REGULATORY PROTEIN DESR"/>
    <property type="match status" value="1"/>
</dbReference>
<keyword evidence="1 3" id="KW-0238">DNA-binding</keyword>
<dbReference type="InterPro" id="IPR016032">
    <property type="entry name" value="Sig_transdc_resp-reg_C-effctor"/>
</dbReference>
<dbReference type="PRINTS" id="PR00038">
    <property type="entry name" value="HTHLUXR"/>
</dbReference>
<dbReference type="SUPFAM" id="SSF46894">
    <property type="entry name" value="C-terminal effector domain of the bipartite response regulators"/>
    <property type="match status" value="1"/>
</dbReference>
<accession>A0ABU1JEZ9</accession>
<dbReference type="Gene3D" id="1.10.10.10">
    <property type="entry name" value="Winged helix-like DNA-binding domain superfamily/Winged helix DNA-binding domain"/>
    <property type="match status" value="1"/>
</dbReference>
<organism evidence="3 4">
    <name type="scientific">Arthrobacter russicus</name>
    <dbReference type="NCBI Taxonomy" id="172040"/>
    <lineage>
        <taxon>Bacteria</taxon>
        <taxon>Bacillati</taxon>
        <taxon>Actinomycetota</taxon>
        <taxon>Actinomycetes</taxon>
        <taxon>Micrococcales</taxon>
        <taxon>Micrococcaceae</taxon>
        <taxon>Arthrobacter</taxon>
    </lineage>
</organism>
<dbReference type="GO" id="GO:0003677">
    <property type="term" value="F:DNA binding"/>
    <property type="evidence" value="ECO:0007669"/>
    <property type="project" value="UniProtKB-KW"/>
</dbReference>
<dbReference type="PROSITE" id="PS50043">
    <property type="entry name" value="HTH_LUXR_2"/>
    <property type="match status" value="1"/>
</dbReference>
<gene>
    <name evidence="3" type="ORF">JOE69_003269</name>
</gene>
<dbReference type="CDD" id="cd06170">
    <property type="entry name" value="LuxR_C_like"/>
    <property type="match status" value="1"/>
</dbReference>
<sequence length="656" mass="69709">MPATASKHPVLEILAALTGEELQLAPHVAFRLHHSLQGDWAAILETAGTLSTEQRSGQALLPDPMPLSPATQAAVRDRIAELSERERAMLLRAAVCVFRRTQPLLVSCNASMSEAAASRAAVHLRFVAGGFEFEDPRIRAAVHAGATLGERNAAHADLALAFAAAGEIDMAHWHRTLSTVEGDQDLASGLLRVARRALSRGQAAWAHSVTKEAVCHAPAELVDEARLLAAETALHAGCLAEADRWASSVQSTAHPDLHRRAQHCAEQIATLLAGRLPAALLRPDGSAGELPEPADDGLGAEYRRVAEAFRLAEQDEFEAALRTLSDPVEPNAAPGIPARPGSPTPLRLATRRVARSLVYYWSGKLCSAEAELQEAALRLPVESVLGGISGPLAQRLGIDIYGEPGPMAAALKTRKSQPADSTGSLLDRATLAYLAGQRAEAETLLAVAAERGNTAVQSIYLPQPDGGDRWGLLGNSARQRESSRLRARIGSSQQAGLAELATAAVVLGQAPTSPFERGRTEFELGRAFARYRNRDAARHYLLAAASSFEEAGAGFWRQTAESELSGAAEGLPQPVLTALPPQCPEWTGPLTERESEVALLVADGSANREVALALHLSVRTVEVHLSRVFAKLGVRSRVELSILAHRSDAGLGRSVG</sequence>
<evidence type="ECO:0000313" key="4">
    <source>
        <dbReference type="Proteomes" id="UP001185069"/>
    </source>
</evidence>
<dbReference type="InterPro" id="IPR000792">
    <property type="entry name" value="Tscrpt_reg_LuxR_C"/>
</dbReference>
<dbReference type="EMBL" id="JAVDQF010000001">
    <property type="protein sequence ID" value="MDR6271031.1"/>
    <property type="molecule type" value="Genomic_DNA"/>
</dbReference>